<comment type="subcellular location">
    <subcellularLocation>
        <location evidence="1">Membrane</location>
        <topology evidence="1">Multi-pass membrane protein</topology>
    </subcellularLocation>
</comment>
<evidence type="ECO:0000256" key="3">
    <source>
        <dbReference type="ARBA" id="ARBA00022989"/>
    </source>
</evidence>
<dbReference type="SMART" id="SM01417">
    <property type="entry name" value="Solute_trans_a"/>
    <property type="match status" value="1"/>
</dbReference>
<dbReference type="EMBL" id="JAAPAO010000087">
    <property type="protein sequence ID" value="KAF4673248.1"/>
    <property type="molecule type" value="Genomic_DNA"/>
</dbReference>
<evidence type="ECO:0000259" key="7">
    <source>
        <dbReference type="Pfam" id="PF02826"/>
    </source>
</evidence>
<dbReference type="AlphaFoldDB" id="A0A7J6MNT0"/>
<dbReference type="GO" id="GO:0016616">
    <property type="term" value="F:oxidoreductase activity, acting on the CH-OH group of donors, NAD or NADP as acceptor"/>
    <property type="evidence" value="ECO:0007669"/>
    <property type="project" value="InterPro"/>
</dbReference>
<feature type="compositionally biased region" description="Pro residues" evidence="5">
    <location>
        <begin position="789"/>
        <end position="799"/>
    </location>
</feature>
<dbReference type="PANTHER" id="PTHR23423">
    <property type="entry name" value="ORGANIC SOLUTE TRANSPORTER-RELATED"/>
    <property type="match status" value="1"/>
</dbReference>
<evidence type="ECO:0000256" key="4">
    <source>
        <dbReference type="ARBA" id="ARBA00023136"/>
    </source>
</evidence>
<evidence type="ECO:0000256" key="6">
    <source>
        <dbReference type="SAM" id="Phobius"/>
    </source>
</evidence>
<dbReference type="Pfam" id="PF02826">
    <property type="entry name" value="2-Hacid_dh_C"/>
    <property type="match status" value="1"/>
</dbReference>
<sequence>MCPLVSPLTPPPVVVLATVKPFAKEAVNAVAKACDELGLSLRKVEGYKSREELYAALAGATGCIIRSDTADADFFVNAPDLKIIVRAGAGYDNVDLEAATRKGVCVMNTPGQNANAVAELVFGLLLYHARRRLDGSSGFELKGKSIGLVGCGRIAASVGDIARGFHMTCFGYSRSGRSQDNKCTMLSSPHELFQNCDVVSLHMPSNIQSKGCVDREKLYSMKQGGMLVNTARKEVIDEDALLEVLTARPDLTYITDIQPSNLDKIQEALGQDRFATQVLVTPKKMGAQTLEANTNAAVAAVTQIAAYLFNGDNTYQIATHLDNFHWPTVQRKVVGMLWIVPIYAIQSWISLGVVEASMYLDLVRDTYEAFVLYQFFAFCVTLVCERSPAYQGRGDPTRLHEVFKQSGKDLQWFLKCKRGVLLYVLFKPSSAILAMALSSFGYYEEGVFTFEGFNMYPAIAFCVTASASVAVFHLAQFYLVIRHALANFSPGGKFLCIKMLVFVTYWQSVLFGVLVHFDVIEEFRIGFIDFKHTSTQSLAVIMQEALICVEMFIFSMLHRSVFGHSQFVILSSEDSYLLGSSTPSLWSEWRYQPLPTSHIASERLGPSQWRPMLARRPSVDSVVATHSHRSADSAEICTFLDGRVLAMSISQPVMEAPLSPANSMPGDNRFATRRHSVDVSMRGERWQEQLYEGVPDQVSEDSALTDRLNSVKFEPDYNMLHKITAFISTSLRSLVQSKRGPDQPQPPTATPSKRRRDVRTTQPPAKRRRRSQVRFSTSRKNKVVHYSPSPVPSEIPLSPPVQHMSAAQRKAYASGEVVVKEEPEDEAVASPPRPSHRKSSPSRRKSSPHKSHLKALHPARRGGQTRSGRRVNRPSFYSPGGEMVPSDTNKYVIVLSDSESD</sequence>
<dbReference type="GO" id="GO:0016020">
    <property type="term" value="C:membrane"/>
    <property type="evidence" value="ECO:0007669"/>
    <property type="project" value="UniProtKB-SubCell"/>
</dbReference>
<dbReference type="Gene3D" id="3.40.50.720">
    <property type="entry name" value="NAD(P)-binding Rossmann-like Domain"/>
    <property type="match status" value="2"/>
</dbReference>
<evidence type="ECO:0000256" key="5">
    <source>
        <dbReference type="SAM" id="MobiDB-lite"/>
    </source>
</evidence>
<feature type="transmembrane region" description="Helical" evidence="6">
    <location>
        <begin position="495"/>
        <end position="517"/>
    </location>
</feature>
<protein>
    <recommendedName>
        <fullName evidence="7">D-isomer specific 2-hydroxyacid dehydrogenase NAD-binding domain-containing protein</fullName>
    </recommendedName>
</protein>
<name>A0A7J6MNT0_PERCH</name>
<gene>
    <name evidence="8" type="ORF">FOL47_010785</name>
</gene>
<accession>A0A7J6MNT0</accession>
<dbReference type="InterPro" id="IPR036291">
    <property type="entry name" value="NAD(P)-bd_dom_sf"/>
</dbReference>
<evidence type="ECO:0000256" key="2">
    <source>
        <dbReference type="ARBA" id="ARBA00022692"/>
    </source>
</evidence>
<dbReference type="InterPro" id="IPR005178">
    <property type="entry name" value="Ostalpha/TMEM184C"/>
</dbReference>
<dbReference type="GO" id="GO:0051287">
    <property type="term" value="F:NAD binding"/>
    <property type="evidence" value="ECO:0007669"/>
    <property type="project" value="InterPro"/>
</dbReference>
<keyword evidence="9" id="KW-1185">Reference proteome</keyword>
<dbReference type="OrthoDB" id="5348404at2759"/>
<feature type="transmembrane region" description="Helical" evidence="6">
    <location>
        <begin position="455"/>
        <end position="475"/>
    </location>
</feature>
<feature type="compositionally biased region" description="Basic residues" evidence="5">
    <location>
        <begin position="834"/>
        <end position="860"/>
    </location>
</feature>
<keyword evidence="2 6" id="KW-0812">Transmembrane</keyword>
<dbReference type="InterPro" id="IPR006140">
    <property type="entry name" value="D-isomer_DH_NAD-bd"/>
</dbReference>
<feature type="transmembrane region" description="Helical" evidence="6">
    <location>
        <begin position="420"/>
        <end position="443"/>
    </location>
</feature>
<evidence type="ECO:0000313" key="8">
    <source>
        <dbReference type="EMBL" id="KAF4673248.1"/>
    </source>
</evidence>
<organism evidence="8 9">
    <name type="scientific">Perkinsus chesapeaki</name>
    <name type="common">Clam parasite</name>
    <name type="synonym">Perkinsus andrewsi</name>
    <dbReference type="NCBI Taxonomy" id="330153"/>
    <lineage>
        <taxon>Eukaryota</taxon>
        <taxon>Sar</taxon>
        <taxon>Alveolata</taxon>
        <taxon>Perkinsozoa</taxon>
        <taxon>Perkinsea</taxon>
        <taxon>Perkinsida</taxon>
        <taxon>Perkinsidae</taxon>
        <taxon>Perkinsus</taxon>
    </lineage>
</organism>
<feature type="compositionally biased region" description="Basic residues" evidence="5">
    <location>
        <begin position="765"/>
        <end position="783"/>
    </location>
</feature>
<reference evidence="8 9" key="1">
    <citation type="submission" date="2020-04" db="EMBL/GenBank/DDBJ databases">
        <title>Perkinsus chesapeaki whole genome sequence.</title>
        <authorList>
            <person name="Bogema D.R."/>
        </authorList>
    </citation>
    <scope>NUCLEOTIDE SEQUENCE [LARGE SCALE GENOMIC DNA]</scope>
    <source>
        <strain evidence="8">ATCC PRA-425</strain>
    </source>
</reference>
<dbReference type="Pfam" id="PF03619">
    <property type="entry name" value="Solute_trans_a"/>
    <property type="match status" value="1"/>
</dbReference>
<keyword evidence="3 6" id="KW-1133">Transmembrane helix</keyword>
<feature type="transmembrane region" description="Helical" evidence="6">
    <location>
        <begin position="333"/>
        <end position="354"/>
    </location>
</feature>
<evidence type="ECO:0000256" key="1">
    <source>
        <dbReference type="ARBA" id="ARBA00004141"/>
    </source>
</evidence>
<dbReference type="Proteomes" id="UP000591131">
    <property type="component" value="Unassembled WGS sequence"/>
</dbReference>
<proteinExistence type="predicted"/>
<dbReference type="SUPFAM" id="SSF52283">
    <property type="entry name" value="Formate/glycerate dehydrogenase catalytic domain-like"/>
    <property type="match status" value="1"/>
</dbReference>
<keyword evidence="4 6" id="KW-0472">Membrane</keyword>
<feature type="domain" description="D-isomer specific 2-hydroxyacid dehydrogenase NAD-binding" evidence="7">
    <location>
        <begin position="135"/>
        <end position="257"/>
    </location>
</feature>
<dbReference type="SUPFAM" id="SSF51735">
    <property type="entry name" value="NAD(P)-binding Rossmann-fold domains"/>
    <property type="match status" value="1"/>
</dbReference>
<comment type="caution">
    <text evidence="8">The sequence shown here is derived from an EMBL/GenBank/DDBJ whole genome shotgun (WGS) entry which is preliminary data.</text>
</comment>
<feature type="region of interest" description="Disordered" evidence="5">
    <location>
        <begin position="735"/>
        <end position="890"/>
    </location>
</feature>
<evidence type="ECO:0000313" key="9">
    <source>
        <dbReference type="Proteomes" id="UP000591131"/>
    </source>
</evidence>